<evidence type="ECO:0000313" key="1">
    <source>
        <dbReference type="EMBL" id="OWZ06991.1"/>
    </source>
</evidence>
<gene>
    <name evidence="1" type="ORF">PHMEG_00020675</name>
</gene>
<sequence length="150" mass="16486">MYVDTLVAFNPMKEGFVTQKKKYVGVGSAYLVGGVCRVLKQSLFQINWLDSHFQNHVQTLNISTVQRGNADGVCSRQEDVAGWPFDVVGAVVTVPQHSWLDCVAVPDHFLENVAIAPEFLLCALVAAYWWLLAATRPSPWVADLAAIAPV</sequence>
<keyword evidence="2" id="KW-1185">Reference proteome</keyword>
<reference evidence="2" key="1">
    <citation type="submission" date="2017-03" db="EMBL/GenBank/DDBJ databases">
        <title>Phytopthora megakarya and P. palmivora, two closely related causual agents of cacao black pod achieved similar genome size and gene model numbers by different mechanisms.</title>
        <authorList>
            <person name="Ali S."/>
            <person name="Shao J."/>
            <person name="Larry D.J."/>
            <person name="Kronmiller B."/>
            <person name="Shen D."/>
            <person name="Strem M.D."/>
            <person name="Melnick R.L."/>
            <person name="Guiltinan M.J."/>
            <person name="Tyler B.M."/>
            <person name="Meinhardt L.W."/>
            <person name="Bailey B.A."/>
        </authorList>
    </citation>
    <scope>NUCLEOTIDE SEQUENCE [LARGE SCALE GENOMIC DNA]</scope>
    <source>
        <strain evidence="2">zdho120</strain>
    </source>
</reference>
<accession>A0A225VN77</accession>
<name>A0A225VN77_9STRA</name>
<proteinExistence type="predicted"/>
<protein>
    <submittedName>
        <fullName evidence="1">Uncharacterized protein</fullName>
    </submittedName>
</protein>
<dbReference type="EMBL" id="NBNE01003726">
    <property type="protein sequence ID" value="OWZ06991.1"/>
    <property type="molecule type" value="Genomic_DNA"/>
</dbReference>
<comment type="caution">
    <text evidence="1">The sequence shown here is derived from an EMBL/GenBank/DDBJ whole genome shotgun (WGS) entry which is preliminary data.</text>
</comment>
<evidence type="ECO:0000313" key="2">
    <source>
        <dbReference type="Proteomes" id="UP000198211"/>
    </source>
</evidence>
<dbReference type="OrthoDB" id="126649at2759"/>
<organism evidence="1 2">
    <name type="scientific">Phytophthora megakarya</name>
    <dbReference type="NCBI Taxonomy" id="4795"/>
    <lineage>
        <taxon>Eukaryota</taxon>
        <taxon>Sar</taxon>
        <taxon>Stramenopiles</taxon>
        <taxon>Oomycota</taxon>
        <taxon>Peronosporomycetes</taxon>
        <taxon>Peronosporales</taxon>
        <taxon>Peronosporaceae</taxon>
        <taxon>Phytophthora</taxon>
    </lineage>
</organism>
<dbReference type="AlphaFoldDB" id="A0A225VN77"/>
<dbReference type="Proteomes" id="UP000198211">
    <property type="component" value="Unassembled WGS sequence"/>
</dbReference>